<dbReference type="Proteomes" id="UP000292685">
    <property type="component" value="Unassembled WGS sequence"/>
</dbReference>
<dbReference type="RefSeq" id="WP_130450176.1">
    <property type="nucleotide sequence ID" value="NZ_SHLA01000001.1"/>
</dbReference>
<name>A0A4V6MGF3_9MICC</name>
<reference evidence="1 2" key="1">
    <citation type="submission" date="2019-02" db="EMBL/GenBank/DDBJ databases">
        <title>Sequencing the genomes of 1000 actinobacteria strains.</title>
        <authorList>
            <person name="Klenk H.-P."/>
        </authorList>
    </citation>
    <scope>NUCLEOTIDE SEQUENCE [LARGE SCALE GENOMIC DNA]</scope>
    <source>
        <strain evidence="1 2">DSM 17364</strain>
    </source>
</reference>
<dbReference type="AlphaFoldDB" id="A0A4V6MGF3"/>
<comment type="caution">
    <text evidence="1">The sequence shown here is derived from an EMBL/GenBank/DDBJ whole genome shotgun (WGS) entry which is preliminary data.</text>
</comment>
<keyword evidence="2" id="KW-1185">Reference proteome</keyword>
<dbReference type="EMBL" id="SHLA01000001">
    <property type="protein sequence ID" value="RZU61746.1"/>
    <property type="molecule type" value="Genomic_DNA"/>
</dbReference>
<dbReference type="OrthoDB" id="4530824at2"/>
<organism evidence="1 2">
    <name type="scientific">Zhihengliuella halotolerans</name>
    <dbReference type="NCBI Taxonomy" id="370736"/>
    <lineage>
        <taxon>Bacteria</taxon>
        <taxon>Bacillati</taxon>
        <taxon>Actinomycetota</taxon>
        <taxon>Actinomycetes</taxon>
        <taxon>Micrococcales</taxon>
        <taxon>Micrococcaceae</taxon>
        <taxon>Zhihengliuella</taxon>
    </lineage>
</organism>
<evidence type="ECO:0000313" key="2">
    <source>
        <dbReference type="Proteomes" id="UP000292685"/>
    </source>
</evidence>
<gene>
    <name evidence="1" type="ORF">EV380_1324</name>
</gene>
<evidence type="ECO:0000313" key="1">
    <source>
        <dbReference type="EMBL" id="RZU61746.1"/>
    </source>
</evidence>
<protein>
    <recommendedName>
        <fullName evidence="3">Major capsid protein</fullName>
    </recommendedName>
</protein>
<proteinExistence type="predicted"/>
<dbReference type="Pfam" id="PF25209">
    <property type="entry name" value="Phage_capsid_4"/>
    <property type="match status" value="1"/>
</dbReference>
<sequence length="317" mass="33890">MSYTYPAPPATVTQDGQAVEIHQFLKSPTLIARRLRDLTAQKFIADYLLSGRFKAQGGSILYENGESLFAADDPEAVAPGADYPTTVMTSGELQAAKTVKWGRDSIVTDEAISRLLMNPVERGLLKLANTTIRHVDSVALGVIASKVTQTFDCTNAGDGNTGAWTSAEAVIAGTLAAKAKVEEENVGEGYDLNVVVLKPTQYALVMSKLLADGVLPRESSNPINSGEFPNYLGLTWTTTAHTPVTNPLLVDNTQLGGMADEDIKSPGYSRIGGVGLETKSIRDEDNDRWKIRARRVTVPVVTEPNAAIEIVNTGIGG</sequence>
<evidence type="ECO:0008006" key="3">
    <source>
        <dbReference type="Google" id="ProtNLM"/>
    </source>
</evidence>
<accession>A0A4V6MGF3</accession>